<dbReference type="Gene3D" id="3.30.1540.10">
    <property type="entry name" value="formyl-coa transferase, domain 3"/>
    <property type="match status" value="1"/>
</dbReference>
<keyword evidence="4" id="KW-1185">Reference proteome</keyword>
<dbReference type="PANTHER" id="PTHR48207:SF3">
    <property type="entry name" value="SUCCINATE--HYDROXYMETHYLGLUTARATE COA-TRANSFERASE"/>
    <property type="match status" value="1"/>
</dbReference>
<dbReference type="Pfam" id="PF02515">
    <property type="entry name" value="CoA_transf_3"/>
    <property type="match status" value="1"/>
</dbReference>
<accession>A0A255YRR1</accession>
<sequence>MPGPLSDILVIDLSRVLAGPYATMVLADLGARVIKVERPDGGDDARAYGPFIKGQSAYFASINRGKQSIALDLKAPADRAVFEALLERADVLVDNYRPGVMARLGYGWDVLHARYPRLIHAATSGFGQTGPDSQKAAYDMVVQAMGGIMSVTGHAGGPPTRVGTSVGDITAGLFTVIGITSALHDRAKTGKGQFVDVAMLDGQIAILENAIARYAATGQSPGPLGARHPSITPFAAYQCADAPIVIAAGNDQLFAALCGALGLPTDDPRFASNDARTSNADALAGVIEAVLTTGPAAHWLAALDEAGVPCGPLNNIGQALANPQVRARNMVVETALPDGTPLIAAGNPVKLSGHPDSAHRPPAPALDGDRAAILKELGLKEPKL</sequence>
<keyword evidence="1" id="KW-0808">Transferase</keyword>
<dbReference type="InterPro" id="IPR044855">
    <property type="entry name" value="CoA-Trfase_III_dom3_sf"/>
</dbReference>
<dbReference type="Gene3D" id="3.40.50.10540">
    <property type="entry name" value="Crotonobetainyl-coa:carnitine coa-transferase, domain 1"/>
    <property type="match status" value="1"/>
</dbReference>
<evidence type="ECO:0000313" key="4">
    <source>
        <dbReference type="Proteomes" id="UP000216991"/>
    </source>
</evidence>
<dbReference type="InterPro" id="IPR023606">
    <property type="entry name" value="CoA-Trfase_III_dom_1_sf"/>
</dbReference>
<dbReference type="RefSeq" id="WP_094472954.1">
    <property type="nucleotide sequence ID" value="NZ_NOXT01000087.1"/>
</dbReference>
<evidence type="ECO:0000313" key="3">
    <source>
        <dbReference type="EMBL" id="OYQ31305.1"/>
    </source>
</evidence>
<dbReference type="GO" id="GO:0008410">
    <property type="term" value="F:CoA-transferase activity"/>
    <property type="evidence" value="ECO:0007669"/>
    <property type="project" value="TreeGrafter"/>
</dbReference>
<organism evidence="3 4">
    <name type="scientific">Sandarakinorhabdus cyanobacteriorum</name>
    <dbReference type="NCBI Taxonomy" id="1981098"/>
    <lineage>
        <taxon>Bacteria</taxon>
        <taxon>Pseudomonadati</taxon>
        <taxon>Pseudomonadota</taxon>
        <taxon>Alphaproteobacteria</taxon>
        <taxon>Sphingomonadales</taxon>
        <taxon>Sphingosinicellaceae</taxon>
        <taxon>Sandarakinorhabdus</taxon>
    </lineage>
</organism>
<dbReference type="InterPro" id="IPR003673">
    <property type="entry name" value="CoA-Trfase_fam_III"/>
</dbReference>
<comment type="caution">
    <text evidence="3">The sequence shown here is derived from an EMBL/GenBank/DDBJ whole genome shotgun (WGS) entry which is preliminary data.</text>
</comment>
<dbReference type="PANTHER" id="PTHR48207">
    <property type="entry name" value="SUCCINATE--HYDROXYMETHYLGLUTARATE COA-TRANSFERASE"/>
    <property type="match status" value="1"/>
</dbReference>
<dbReference type="AlphaFoldDB" id="A0A255YRR1"/>
<name>A0A255YRR1_9SPHN</name>
<protein>
    <submittedName>
        <fullName evidence="3">Carnitine dehydratase</fullName>
    </submittedName>
</protein>
<dbReference type="EMBL" id="NOXT01000087">
    <property type="protein sequence ID" value="OYQ31305.1"/>
    <property type="molecule type" value="Genomic_DNA"/>
</dbReference>
<dbReference type="SUPFAM" id="SSF89796">
    <property type="entry name" value="CoA-transferase family III (CaiB/BaiF)"/>
    <property type="match status" value="1"/>
</dbReference>
<dbReference type="Proteomes" id="UP000216991">
    <property type="component" value="Unassembled WGS sequence"/>
</dbReference>
<feature type="region of interest" description="Disordered" evidence="2">
    <location>
        <begin position="347"/>
        <end position="367"/>
    </location>
</feature>
<proteinExistence type="predicted"/>
<gene>
    <name evidence="3" type="ORF">CHU93_04440</name>
</gene>
<evidence type="ECO:0000256" key="2">
    <source>
        <dbReference type="SAM" id="MobiDB-lite"/>
    </source>
</evidence>
<dbReference type="OrthoDB" id="5720311at2"/>
<dbReference type="InterPro" id="IPR050483">
    <property type="entry name" value="CoA-transferase_III_domain"/>
</dbReference>
<evidence type="ECO:0000256" key="1">
    <source>
        <dbReference type="ARBA" id="ARBA00022679"/>
    </source>
</evidence>
<reference evidence="3 4" key="1">
    <citation type="submission" date="2017-07" db="EMBL/GenBank/DDBJ databases">
        <title>Sandarakinorhabdus cyanobacteriorum sp. nov., a novel bacterium isolated from cyanobacterial aggregates in a eutrophic lake.</title>
        <authorList>
            <person name="Cai H."/>
        </authorList>
    </citation>
    <scope>NUCLEOTIDE SEQUENCE [LARGE SCALE GENOMIC DNA]</scope>
    <source>
        <strain evidence="3 4">TH057</strain>
    </source>
</reference>